<name>A0A0U5JRS3_LIMRT</name>
<evidence type="ECO:0000313" key="3">
    <source>
        <dbReference type="Proteomes" id="UP000235484"/>
    </source>
</evidence>
<evidence type="ECO:0000313" key="2">
    <source>
        <dbReference type="EMBL" id="CUR41414.1"/>
    </source>
</evidence>
<dbReference type="Proteomes" id="UP000235484">
    <property type="component" value="Unassembled WGS sequence"/>
</dbReference>
<evidence type="ECO:0000313" key="1">
    <source>
        <dbReference type="EMBL" id="CUR38846.1"/>
    </source>
</evidence>
<protein>
    <submittedName>
        <fullName evidence="1">Uncharacterized protein</fullName>
    </submittedName>
</protein>
<proteinExistence type="predicted"/>
<dbReference type="EMBL" id="LN887384">
    <property type="protein sequence ID" value="CUR38846.1"/>
    <property type="molecule type" value="Genomic_DNA"/>
</dbReference>
<gene>
    <name evidence="2" type="ORF">LRLP16767_LR202_01456</name>
    <name evidence="1" type="ORF">LRLP16767_LR3C6_00805</name>
</gene>
<sequence length="38" mass="4537">MKFDEVRNSKMIKIQDIQFQRRSRRITLAKRGGILVGF</sequence>
<accession>A0A0U5JRS3</accession>
<dbReference type="AlphaFoldDB" id="A0A0U5JRS3"/>
<organism evidence="1">
    <name type="scientific">Limosilactobacillus reuteri</name>
    <name type="common">Lactobacillus reuteri</name>
    <dbReference type="NCBI Taxonomy" id="1598"/>
    <lineage>
        <taxon>Bacteria</taxon>
        <taxon>Bacillati</taxon>
        <taxon>Bacillota</taxon>
        <taxon>Bacilli</taxon>
        <taxon>Lactobacillales</taxon>
        <taxon>Lactobacillaceae</taxon>
        <taxon>Limosilactobacillus</taxon>
    </lineage>
</organism>
<reference evidence="3" key="1">
    <citation type="submission" date="2015-10" db="EMBL/GenBank/DDBJ databases">
        <authorList>
            <person name="Crossman L.C."/>
        </authorList>
    </citation>
    <scope>NUCLEOTIDE SEQUENCE [LARGE SCALE GENOMIC DNA]</scope>
    <source>
        <strain evidence="3">20-2</strain>
    </source>
</reference>
<reference evidence="1" key="2">
    <citation type="submission" date="2015-10" db="EMBL/GenBank/DDBJ databases">
        <authorList>
            <person name="Gilbert D.G."/>
        </authorList>
    </citation>
    <scope>NUCLEOTIDE SEQUENCE</scope>
    <source>
        <strain evidence="2">20-2</strain>
        <strain evidence="1">3c6</strain>
    </source>
</reference>
<dbReference type="EMBL" id="LN887627">
    <property type="protein sequence ID" value="CUR41414.1"/>
    <property type="molecule type" value="Genomic_DNA"/>
</dbReference>